<protein>
    <submittedName>
        <fullName evidence="4">Nucleotidyltransferase family protein</fullName>
    </submittedName>
</protein>
<dbReference type="PANTHER" id="PTHR43584:SF8">
    <property type="entry name" value="N-ACETYLMURAMATE ALPHA-1-PHOSPHATE URIDYLYLTRANSFERASE"/>
    <property type="match status" value="1"/>
</dbReference>
<feature type="domain" description="Nucleotidyl transferase" evidence="3">
    <location>
        <begin position="3"/>
        <end position="137"/>
    </location>
</feature>
<dbReference type="EMBL" id="JACJJC010000001">
    <property type="protein sequence ID" value="MBM6702925.1"/>
    <property type="molecule type" value="Genomic_DNA"/>
</dbReference>
<dbReference type="SUPFAM" id="SSF53448">
    <property type="entry name" value="Nucleotide-diphospho-sugar transferases"/>
    <property type="match status" value="1"/>
</dbReference>
<gene>
    <name evidence="4" type="ORF">H6A60_00150</name>
</gene>
<reference evidence="4 5" key="1">
    <citation type="journal article" date="2021" name="Sci. Rep.">
        <title>The distribution of antibiotic resistance genes in chicken gut microbiota commensals.</title>
        <authorList>
            <person name="Juricova H."/>
            <person name="Matiasovicova J."/>
            <person name="Kubasova T."/>
            <person name="Cejkova D."/>
            <person name="Rychlik I."/>
        </authorList>
    </citation>
    <scope>NUCLEOTIDE SEQUENCE [LARGE SCALE GENOMIC DNA]</scope>
    <source>
        <strain evidence="4 5">An829</strain>
    </source>
</reference>
<dbReference type="PANTHER" id="PTHR43584">
    <property type="entry name" value="NUCLEOTIDYL TRANSFERASE"/>
    <property type="match status" value="1"/>
</dbReference>
<keyword evidence="1" id="KW-0808">Transferase</keyword>
<comment type="caution">
    <text evidence="4">The sequence shown here is derived from an EMBL/GenBank/DDBJ whole genome shotgun (WGS) entry which is preliminary data.</text>
</comment>
<name>A0ABS2DQC4_9BURK</name>
<evidence type="ECO:0000256" key="2">
    <source>
        <dbReference type="ARBA" id="ARBA00022695"/>
    </source>
</evidence>
<dbReference type="Gene3D" id="3.90.550.10">
    <property type="entry name" value="Spore Coat Polysaccharide Biosynthesis Protein SpsA, Chain A"/>
    <property type="match status" value="1"/>
</dbReference>
<organism evidence="4 5">
    <name type="scientific">Sutterella massiliensis</name>
    <dbReference type="NCBI Taxonomy" id="1816689"/>
    <lineage>
        <taxon>Bacteria</taxon>
        <taxon>Pseudomonadati</taxon>
        <taxon>Pseudomonadota</taxon>
        <taxon>Betaproteobacteria</taxon>
        <taxon>Burkholderiales</taxon>
        <taxon>Sutterellaceae</taxon>
        <taxon>Sutterella</taxon>
    </lineage>
</organism>
<keyword evidence="5" id="KW-1185">Reference proteome</keyword>
<dbReference type="InterPro" id="IPR005835">
    <property type="entry name" value="NTP_transferase_dom"/>
</dbReference>
<evidence type="ECO:0000313" key="5">
    <source>
        <dbReference type="Proteomes" id="UP000715095"/>
    </source>
</evidence>
<keyword evidence="2" id="KW-0548">Nucleotidyltransferase</keyword>
<dbReference type="Proteomes" id="UP000715095">
    <property type="component" value="Unassembled WGS sequence"/>
</dbReference>
<proteinExistence type="predicted"/>
<evidence type="ECO:0000259" key="3">
    <source>
        <dbReference type="Pfam" id="PF00483"/>
    </source>
</evidence>
<accession>A0ABS2DQC4</accession>
<dbReference type="InterPro" id="IPR050065">
    <property type="entry name" value="GlmU-like"/>
</dbReference>
<dbReference type="CDD" id="cd06422">
    <property type="entry name" value="NTP_transferase_like_1"/>
    <property type="match status" value="1"/>
</dbReference>
<evidence type="ECO:0000256" key="1">
    <source>
        <dbReference type="ARBA" id="ARBA00022679"/>
    </source>
</evidence>
<dbReference type="RefSeq" id="WP_205101323.1">
    <property type="nucleotide sequence ID" value="NZ_JACJJC010000001.1"/>
</dbReference>
<dbReference type="Pfam" id="PF00483">
    <property type="entry name" value="NTP_transferase"/>
    <property type="match status" value="1"/>
</dbReference>
<sequence length="238" mass="25473">MRALVLCAGAGTRLRPLTQIMPKPLVEVGGVPMAVRQIRALARAGVDGFVVNAATGAAHLMGVLGDEARWGQRVHFSVEGQTAAEALETRGGIVRALPVLTQACDAFIVAAGDIVTDYDYAKLVAVGRTLSAEGTLAHLVLVDNPVYHPSGDFALAPDGRIVLEGEKLTFAAFGVYHKALFEGVKDGRAALFPWLLDFIRVGRVTGEHYRGRWANVGSLEELERAERLFGNSADGKER</sequence>
<evidence type="ECO:0000313" key="4">
    <source>
        <dbReference type="EMBL" id="MBM6702925.1"/>
    </source>
</evidence>
<dbReference type="InterPro" id="IPR029044">
    <property type="entry name" value="Nucleotide-diphossugar_trans"/>
</dbReference>